<evidence type="ECO:0000256" key="1">
    <source>
        <dbReference type="ARBA" id="ARBA00004141"/>
    </source>
</evidence>
<feature type="domain" description="Ionotropic glutamate receptor L-glutamate and glycine-binding" evidence="12">
    <location>
        <begin position="17"/>
        <end position="54"/>
    </location>
</feature>
<evidence type="ECO:0000256" key="8">
    <source>
        <dbReference type="ARBA" id="ARBA00023180"/>
    </source>
</evidence>
<evidence type="ECO:0000256" key="6">
    <source>
        <dbReference type="ARBA" id="ARBA00023136"/>
    </source>
</evidence>
<keyword evidence="4" id="KW-1133">Transmembrane helix</keyword>
<keyword evidence="2" id="KW-0813">Transport</keyword>
<keyword evidence="6" id="KW-0472">Membrane</keyword>
<accession>A0A5J4NZD1</accession>
<evidence type="ECO:0000256" key="3">
    <source>
        <dbReference type="ARBA" id="ARBA00022692"/>
    </source>
</evidence>
<dbReference type="PANTHER" id="PTHR18966">
    <property type="entry name" value="IONOTROPIC GLUTAMATE RECEPTOR"/>
    <property type="match status" value="1"/>
</dbReference>
<comment type="subcellular location">
    <subcellularLocation>
        <location evidence="1">Membrane</location>
        <topology evidence="1">Multi-pass membrane protein</topology>
    </subcellularLocation>
</comment>
<dbReference type="Pfam" id="PF10613">
    <property type="entry name" value="Lig_chan-Glu_bd"/>
    <property type="match status" value="1"/>
</dbReference>
<dbReference type="AlphaFoldDB" id="A0A5J4NZD1"/>
<gene>
    <name evidence="13" type="ORF">DEA37_0002622</name>
</gene>
<keyword evidence="14" id="KW-1185">Reference proteome</keyword>
<evidence type="ECO:0000256" key="2">
    <source>
        <dbReference type="ARBA" id="ARBA00022448"/>
    </source>
</evidence>
<evidence type="ECO:0000256" key="10">
    <source>
        <dbReference type="ARBA" id="ARBA00023303"/>
    </source>
</evidence>
<proteinExistence type="predicted"/>
<keyword evidence="9" id="KW-1071">Ligand-gated ion channel</keyword>
<dbReference type="InterPro" id="IPR019594">
    <property type="entry name" value="Glu/Gly-bd"/>
</dbReference>
<feature type="region of interest" description="Disordered" evidence="11">
    <location>
        <begin position="110"/>
        <end position="131"/>
    </location>
</feature>
<comment type="caution">
    <text evidence="13">The sequence shown here is derived from an EMBL/GenBank/DDBJ whole genome shotgun (WGS) entry which is preliminary data.</text>
</comment>
<protein>
    <recommendedName>
        <fullName evidence="12">Ionotropic glutamate receptor L-glutamate and glycine-binding domain-containing protein</fullName>
    </recommendedName>
</protein>
<dbReference type="SUPFAM" id="SSF53850">
    <property type="entry name" value="Periplasmic binding protein-like II"/>
    <property type="match status" value="1"/>
</dbReference>
<reference evidence="13 14" key="1">
    <citation type="journal article" date="2019" name="Gigascience">
        <title>Whole-genome sequence of the oriental lung fluke Paragonimus westermani.</title>
        <authorList>
            <person name="Oey H."/>
            <person name="Zakrzewski M."/>
            <person name="Narain K."/>
            <person name="Devi K.R."/>
            <person name="Agatsuma T."/>
            <person name="Nawaratna S."/>
            <person name="Gobert G.N."/>
            <person name="Jones M.K."/>
            <person name="Ragan M.A."/>
            <person name="McManus D.P."/>
            <person name="Krause L."/>
        </authorList>
    </citation>
    <scope>NUCLEOTIDE SEQUENCE [LARGE SCALE GENOMIC DNA]</scope>
    <source>
        <strain evidence="13 14">IND2009</strain>
    </source>
</reference>
<dbReference type="Gene3D" id="3.40.190.10">
    <property type="entry name" value="Periplasmic binding protein-like II"/>
    <property type="match status" value="1"/>
</dbReference>
<dbReference type="GO" id="GO:0015276">
    <property type="term" value="F:ligand-gated monoatomic ion channel activity"/>
    <property type="evidence" value="ECO:0007669"/>
    <property type="project" value="InterPro"/>
</dbReference>
<keyword evidence="5" id="KW-0406">Ion transport</keyword>
<keyword evidence="3" id="KW-0812">Transmembrane</keyword>
<evidence type="ECO:0000313" key="13">
    <source>
        <dbReference type="EMBL" id="KAA3680996.1"/>
    </source>
</evidence>
<evidence type="ECO:0000256" key="7">
    <source>
        <dbReference type="ARBA" id="ARBA00023170"/>
    </source>
</evidence>
<dbReference type="GO" id="GO:0016020">
    <property type="term" value="C:membrane"/>
    <property type="evidence" value="ECO:0007669"/>
    <property type="project" value="UniProtKB-SubCell"/>
</dbReference>
<keyword evidence="10" id="KW-0407">Ion channel</keyword>
<evidence type="ECO:0000256" key="4">
    <source>
        <dbReference type="ARBA" id="ARBA00022989"/>
    </source>
</evidence>
<evidence type="ECO:0000256" key="9">
    <source>
        <dbReference type="ARBA" id="ARBA00023286"/>
    </source>
</evidence>
<dbReference type="InterPro" id="IPR015683">
    <property type="entry name" value="Ionotropic_Glu_rcpt"/>
</dbReference>
<sequence length="131" mass="14847">MCHGERHDVSTLKYPLKKAHLAVASLTITYDRERVIDFTTPFMSLSLSVIIRKSNQDPGLQFTAPLSRESFSNFKSYCGELPSQRCKYSNSLHNNSTHLLDRSKSLRWIDGGQHERPDEPSPNEVGPAVEE</sequence>
<evidence type="ECO:0000256" key="11">
    <source>
        <dbReference type="SAM" id="MobiDB-lite"/>
    </source>
</evidence>
<keyword evidence="7" id="KW-0675">Receptor</keyword>
<dbReference type="EMBL" id="QNGE01000303">
    <property type="protein sequence ID" value="KAA3680996.1"/>
    <property type="molecule type" value="Genomic_DNA"/>
</dbReference>
<dbReference type="Proteomes" id="UP000324629">
    <property type="component" value="Unassembled WGS sequence"/>
</dbReference>
<organism evidence="13 14">
    <name type="scientific">Paragonimus westermani</name>
    <dbReference type="NCBI Taxonomy" id="34504"/>
    <lineage>
        <taxon>Eukaryota</taxon>
        <taxon>Metazoa</taxon>
        <taxon>Spiralia</taxon>
        <taxon>Lophotrochozoa</taxon>
        <taxon>Platyhelminthes</taxon>
        <taxon>Trematoda</taxon>
        <taxon>Digenea</taxon>
        <taxon>Plagiorchiida</taxon>
        <taxon>Troglotremata</taxon>
        <taxon>Troglotrematidae</taxon>
        <taxon>Paragonimus</taxon>
    </lineage>
</organism>
<evidence type="ECO:0000256" key="5">
    <source>
        <dbReference type="ARBA" id="ARBA00023065"/>
    </source>
</evidence>
<keyword evidence="8" id="KW-0325">Glycoprotein</keyword>
<name>A0A5J4NZD1_9TREM</name>
<evidence type="ECO:0000259" key="12">
    <source>
        <dbReference type="Pfam" id="PF10613"/>
    </source>
</evidence>
<evidence type="ECO:0000313" key="14">
    <source>
        <dbReference type="Proteomes" id="UP000324629"/>
    </source>
</evidence>